<keyword evidence="1" id="KW-0472">Membrane</keyword>
<dbReference type="PANTHER" id="PTHR42910:SF1">
    <property type="entry name" value="MAJOR FACILITATOR SUPERFAMILY (MFS) PROFILE DOMAIN-CONTAINING PROTEIN"/>
    <property type="match status" value="1"/>
</dbReference>
<evidence type="ECO:0000313" key="3">
    <source>
        <dbReference type="EMBL" id="OIR01491.1"/>
    </source>
</evidence>
<feature type="transmembrane region" description="Helical" evidence="1">
    <location>
        <begin position="374"/>
        <end position="396"/>
    </location>
</feature>
<organism evidence="3">
    <name type="scientific">mine drainage metagenome</name>
    <dbReference type="NCBI Taxonomy" id="410659"/>
    <lineage>
        <taxon>unclassified sequences</taxon>
        <taxon>metagenomes</taxon>
        <taxon>ecological metagenomes</taxon>
    </lineage>
</organism>
<dbReference type="InterPro" id="IPR020846">
    <property type="entry name" value="MFS_dom"/>
</dbReference>
<dbReference type="PROSITE" id="PS50850">
    <property type="entry name" value="MFS"/>
    <property type="match status" value="1"/>
</dbReference>
<proteinExistence type="predicted"/>
<dbReference type="PANTHER" id="PTHR42910">
    <property type="entry name" value="TRANSPORTER SCO4007-RELATED"/>
    <property type="match status" value="1"/>
</dbReference>
<feature type="domain" description="Major facilitator superfamily (MFS) profile" evidence="2">
    <location>
        <begin position="1"/>
        <end position="400"/>
    </location>
</feature>
<accession>A0A1J5S0J7</accession>
<feature type="transmembrane region" description="Helical" evidence="1">
    <location>
        <begin position="55"/>
        <end position="77"/>
    </location>
</feature>
<name>A0A1J5S0J7_9ZZZZ</name>
<dbReference type="Pfam" id="PF07690">
    <property type="entry name" value="MFS_1"/>
    <property type="match status" value="1"/>
</dbReference>
<evidence type="ECO:0000259" key="2">
    <source>
        <dbReference type="PROSITE" id="PS50850"/>
    </source>
</evidence>
<dbReference type="GO" id="GO:0022857">
    <property type="term" value="F:transmembrane transporter activity"/>
    <property type="evidence" value="ECO:0007669"/>
    <property type="project" value="InterPro"/>
</dbReference>
<feature type="transmembrane region" description="Helical" evidence="1">
    <location>
        <begin position="24"/>
        <end position="43"/>
    </location>
</feature>
<dbReference type="EMBL" id="MLJW01000083">
    <property type="protein sequence ID" value="OIR01491.1"/>
    <property type="molecule type" value="Genomic_DNA"/>
</dbReference>
<feature type="transmembrane region" description="Helical" evidence="1">
    <location>
        <begin position="348"/>
        <end position="368"/>
    </location>
</feature>
<feature type="transmembrane region" description="Helical" evidence="1">
    <location>
        <begin position="177"/>
        <end position="196"/>
    </location>
</feature>
<gene>
    <name evidence="3" type="ORF">GALL_163920</name>
</gene>
<protein>
    <submittedName>
        <fullName evidence="3">Putative transporter</fullName>
    </submittedName>
</protein>
<dbReference type="AlphaFoldDB" id="A0A1J5S0J7"/>
<keyword evidence="1" id="KW-1133">Transmembrane helix</keyword>
<dbReference type="CDD" id="cd17324">
    <property type="entry name" value="MFS_NepI_like"/>
    <property type="match status" value="1"/>
</dbReference>
<feature type="transmembrane region" description="Helical" evidence="1">
    <location>
        <begin position="113"/>
        <end position="135"/>
    </location>
</feature>
<feature type="transmembrane region" description="Helical" evidence="1">
    <location>
        <begin position="147"/>
        <end position="165"/>
    </location>
</feature>
<keyword evidence="1" id="KW-0812">Transmembrane</keyword>
<dbReference type="InterPro" id="IPR036259">
    <property type="entry name" value="MFS_trans_sf"/>
</dbReference>
<dbReference type="Gene3D" id="1.20.1250.20">
    <property type="entry name" value="MFS general substrate transporter like domains"/>
    <property type="match status" value="1"/>
</dbReference>
<feature type="transmembrane region" description="Helical" evidence="1">
    <location>
        <begin position="229"/>
        <end position="249"/>
    </location>
</feature>
<dbReference type="SUPFAM" id="SSF103473">
    <property type="entry name" value="MFS general substrate transporter"/>
    <property type="match status" value="1"/>
</dbReference>
<feature type="transmembrane region" description="Helical" evidence="1">
    <location>
        <begin position="89"/>
        <end position="107"/>
    </location>
</feature>
<comment type="caution">
    <text evidence="3">The sequence shown here is derived from an EMBL/GenBank/DDBJ whole genome shotgun (WGS) entry which is preliminary data.</text>
</comment>
<sequence length="413" mass="43637">MDANSTTASLTQAPADTGLSRRTLWLMAASCGVCVANVCYNQPLLGDIASYFHASAAQVGWVAMASQAGYGLGLLLLLPLGDILERRRLVQTIVGLCAGMLALTALAPTLGLFIAGNLLVGVTSMASQILIPFAVELSPPERRGHTVGVMMTGLLGGILLARTLAGFVGDRLGWRAMYALATLLMIALVCALQGRLPHRRPTNRMAYGQLMGSLWQVLRAQPRLWRPSIVTALSFGSFTAFWTTLAFVMQDRFHLGASATGLFGLVGLAGALAAPYAGRLADRRGAAFTVVLALGASLAAFGLMSFWLTIPGLVVGVMLMDVGVQTVQVSEQGTVLALMPEARSRLNTLYMVARFIGGALGSLAGAYAWSYGRWPSVCAVAFAMNAVALGIHWIALRRRSRTPANPVECPQAA</sequence>
<feature type="transmembrane region" description="Helical" evidence="1">
    <location>
        <begin position="286"/>
        <end position="304"/>
    </location>
</feature>
<dbReference type="InterPro" id="IPR011701">
    <property type="entry name" value="MFS"/>
</dbReference>
<evidence type="ECO:0000256" key="1">
    <source>
        <dbReference type="SAM" id="Phobius"/>
    </source>
</evidence>
<feature type="transmembrane region" description="Helical" evidence="1">
    <location>
        <begin position="255"/>
        <end position="274"/>
    </location>
</feature>
<reference evidence="3" key="1">
    <citation type="submission" date="2016-10" db="EMBL/GenBank/DDBJ databases">
        <title>Sequence of Gallionella enrichment culture.</title>
        <authorList>
            <person name="Poehlein A."/>
            <person name="Muehling M."/>
            <person name="Daniel R."/>
        </authorList>
    </citation>
    <scope>NUCLEOTIDE SEQUENCE</scope>
</reference>